<feature type="signal peptide" evidence="1">
    <location>
        <begin position="1"/>
        <end position="24"/>
    </location>
</feature>
<protein>
    <submittedName>
        <fullName evidence="3">Type 1 fimbrial protein</fullName>
    </submittedName>
</protein>
<dbReference type="InterPro" id="IPR036937">
    <property type="entry name" value="Adhesion_dom_fimbrial_sf"/>
</dbReference>
<evidence type="ECO:0000313" key="4">
    <source>
        <dbReference type="Proteomes" id="UP001156318"/>
    </source>
</evidence>
<dbReference type="SUPFAM" id="SSF49401">
    <property type="entry name" value="Bacterial adhesins"/>
    <property type="match status" value="1"/>
</dbReference>
<dbReference type="Pfam" id="PF00419">
    <property type="entry name" value="Fimbrial"/>
    <property type="match status" value="1"/>
</dbReference>
<evidence type="ECO:0000313" key="3">
    <source>
        <dbReference type="EMBL" id="UYU30498.1"/>
    </source>
</evidence>
<dbReference type="RefSeq" id="WP_264384243.1">
    <property type="nucleotide sequence ID" value="NZ_CP074352.1"/>
</dbReference>
<dbReference type="EMBL" id="CP074352">
    <property type="protein sequence ID" value="UYU30498.1"/>
    <property type="molecule type" value="Genomic_DNA"/>
</dbReference>
<dbReference type="Gene3D" id="2.60.40.1090">
    <property type="entry name" value="Fimbrial-type adhesion domain"/>
    <property type="match status" value="1"/>
</dbReference>
<dbReference type="InterPro" id="IPR050263">
    <property type="entry name" value="Bact_Fimbrial_Adh_Pro"/>
</dbReference>
<organism evidence="3 4">
    <name type="scientific">Siccibacter colletis</name>
    <dbReference type="NCBI Taxonomy" id="1505757"/>
    <lineage>
        <taxon>Bacteria</taxon>
        <taxon>Pseudomonadati</taxon>
        <taxon>Pseudomonadota</taxon>
        <taxon>Gammaproteobacteria</taxon>
        <taxon>Enterobacterales</taxon>
        <taxon>Enterobacteriaceae</taxon>
        <taxon>Siccibacter</taxon>
    </lineage>
</organism>
<accession>A0ABY6JDG2</accession>
<feature type="chain" id="PRO_5045425989" evidence="1">
    <location>
        <begin position="25"/>
        <end position="173"/>
    </location>
</feature>
<dbReference type="PANTHER" id="PTHR33420:SF27">
    <property type="entry name" value="PROTEIN FIMG"/>
    <property type="match status" value="1"/>
</dbReference>
<dbReference type="InterPro" id="IPR000259">
    <property type="entry name" value="Adhesion_dom_fimbrial"/>
</dbReference>
<dbReference type="PANTHER" id="PTHR33420">
    <property type="entry name" value="FIMBRIAL SUBUNIT ELFA-RELATED"/>
    <property type="match status" value="1"/>
</dbReference>
<dbReference type="InterPro" id="IPR008966">
    <property type="entry name" value="Adhesion_dom_sf"/>
</dbReference>
<keyword evidence="4" id="KW-1185">Reference proteome</keyword>
<evidence type="ECO:0000259" key="2">
    <source>
        <dbReference type="Pfam" id="PF00419"/>
    </source>
</evidence>
<proteinExistence type="predicted"/>
<reference evidence="3 4" key="1">
    <citation type="submission" date="2021-05" db="EMBL/GenBank/DDBJ databases">
        <title>Isolation, identification, and the growth promoting effects of Pantoea dispersa strain YSD J2 from the aboveground leaves of Cyperus esculentus L.Var. Sativus.</title>
        <authorList>
            <person name="Wang S."/>
            <person name="Tang X.M."/>
            <person name="Huang Y.N."/>
        </authorList>
    </citation>
    <scope>NUCLEOTIDE SEQUENCE [LARGE SCALE GENOMIC DNA]</scope>
    <source>
        <strain evidence="4">YSD YN2</strain>
    </source>
</reference>
<dbReference type="Proteomes" id="UP001156318">
    <property type="component" value="Chromosome"/>
</dbReference>
<sequence>MFCNKLSGLTGALLIMLASETTFADPVTINITGNIVASPCTVNGGNNALSVSLGDIQASSLQTAGATSPAKDFSIDLTDCPTGTTNVKVVFSGTEDTEGGSSYYKNSGTAKNVAVALIDKSTGSKLGNGESIEQEVTADKTVTFELQTQAYSVSGGALPGTIQAAITADLTYQ</sequence>
<feature type="domain" description="Fimbrial-type adhesion" evidence="2">
    <location>
        <begin position="29"/>
        <end position="173"/>
    </location>
</feature>
<keyword evidence="1" id="KW-0732">Signal</keyword>
<gene>
    <name evidence="3" type="ORF">KFZ77_11400</name>
</gene>
<evidence type="ECO:0000256" key="1">
    <source>
        <dbReference type="SAM" id="SignalP"/>
    </source>
</evidence>
<name>A0ABY6JDG2_9ENTR</name>